<evidence type="ECO:0000313" key="2">
    <source>
        <dbReference type="Proteomes" id="UP000789739"/>
    </source>
</evidence>
<reference evidence="1" key="1">
    <citation type="submission" date="2021-06" db="EMBL/GenBank/DDBJ databases">
        <authorList>
            <person name="Kallberg Y."/>
            <person name="Tangrot J."/>
            <person name="Rosling A."/>
        </authorList>
    </citation>
    <scope>NUCLEOTIDE SEQUENCE</scope>
    <source>
        <strain evidence="1">BR232B</strain>
    </source>
</reference>
<dbReference type="EMBL" id="CAJVPI010000451">
    <property type="protein sequence ID" value="CAG8536844.1"/>
    <property type="molecule type" value="Genomic_DNA"/>
</dbReference>
<dbReference type="Proteomes" id="UP000789739">
    <property type="component" value="Unassembled WGS sequence"/>
</dbReference>
<name>A0A9N9AQ21_9GLOM</name>
<keyword evidence="2" id="KW-1185">Reference proteome</keyword>
<proteinExistence type="predicted"/>
<gene>
    <name evidence="1" type="ORF">PBRASI_LOCUS4389</name>
</gene>
<organism evidence="1 2">
    <name type="scientific">Paraglomus brasilianum</name>
    <dbReference type="NCBI Taxonomy" id="144538"/>
    <lineage>
        <taxon>Eukaryota</taxon>
        <taxon>Fungi</taxon>
        <taxon>Fungi incertae sedis</taxon>
        <taxon>Mucoromycota</taxon>
        <taxon>Glomeromycotina</taxon>
        <taxon>Glomeromycetes</taxon>
        <taxon>Paraglomerales</taxon>
        <taxon>Paraglomeraceae</taxon>
        <taxon>Paraglomus</taxon>
    </lineage>
</organism>
<evidence type="ECO:0000313" key="1">
    <source>
        <dbReference type="EMBL" id="CAG8536844.1"/>
    </source>
</evidence>
<comment type="caution">
    <text evidence="1">The sequence shown here is derived from an EMBL/GenBank/DDBJ whole genome shotgun (WGS) entry which is preliminary data.</text>
</comment>
<dbReference type="AlphaFoldDB" id="A0A9N9AQ21"/>
<protein>
    <submittedName>
        <fullName evidence="1">4001_t:CDS:1</fullName>
    </submittedName>
</protein>
<sequence length="622" mass="71839">MNDIDIKSSEYFRSNEDWSLLAYLKYRQTQEDFRLNKAFEHFYYVKNLVYIAENYHEDRDKAKAKKHLDHFKNTRPVQARGVDKFQNTNNCGDLGLAAALLNKPKPRSVNAFWRSLYSDNYKNLLELERLKHAVNTLRATNNETEVIRSISVAETVSLLKRKSDDDCNKADNKRQCHEIVQSAINHTPKRSWRETCEDTYDDMEYDESDFDIEKRDNINSAQIDEFFSSDRSYEKPLMEGIESGVNGKPYIKEAVESYNNAKRRNAFNEAIFWRIIDITSDTTLKISNTSRAQLQIDLNHHTLTVLSQSTKVLLDTLQQLSERELQKVAHDFKIIGSKGVLQQLARETPSRKFSAKERLQARLEGRSVDSDTTTNDDKLKLASVDPTNPEIIWIFDVLSEVCTNIEQGIPTRPNTERDVDIFYSRVLFQILTDVVDLHFGELCSRASRQQRRNALDGTSDAEGSRLDWLFSARKHNLGKDTYWGREFGLAENTGSNLGNKYIKSKKNLCDMMCLIDRTLPSRGRLPIIDKARSRMILPALIFSTWRFHVITLSAINQAWCGVSDLGYFDIPTTLDEIHEVLKCCTIMLHVRNILQETVETYKCCIAVCEEDNLLNSPNIKKY</sequence>
<accession>A0A9N9AQ21</accession>
<dbReference type="OrthoDB" id="2162832at2759"/>